<dbReference type="AlphaFoldDB" id="A0A0K6HAU4"/>
<evidence type="ECO:0000313" key="2">
    <source>
        <dbReference type="EMBL" id="CUA87895.1"/>
    </source>
</evidence>
<protein>
    <submittedName>
        <fullName evidence="2">Uncharacterized protein</fullName>
    </submittedName>
</protein>
<keyword evidence="1" id="KW-0175">Coiled coil</keyword>
<accession>A0A0K6HAU4</accession>
<dbReference type="Proteomes" id="UP000182598">
    <property type="component" value="Unassembled WGS sequence"/>
</dbReference>
<gene>
    <name evidence="2" type="ORF">Ga0061064_1981</name>
</gene>
<sequence>MSKPQDFQQWLEQTAAELREEPVPHWPRESTFRPSQTDNLHWWQKPWLSLSSLGASAIAVMLVIGQVQINSNQHGFSVSFGGADEAKLEAMIAERLSQYGAQQQVILANYANTLRSDFRQDFRTEMAQANQQLADYMLAVNRQERESDLTELIRYVNEQRQSDQYYFANQLQQYADGWVQQVDYNEQ</sequence>
<evidence type="ECO:0000313" key="3">
    <source>
        <dbReference type="Proteomes" id="UP000182598"/>
    </source>
</evidence>
<reference evidence="3" key="1">
    <citation type="submission" date="2015-08" db="EMBL/GenBank/DDBJ databases">
        <authorList>
            <person name="Varghese N."/>
        </authorList>
    </citation>
    <scope>NUCLEOTIDE SEQUENCE [LARGE SCALE GENOMIC DNA]</scope>
    <source>
        <strain evidence="3">DSM 27808</strain>
    </source>
</reference>
<organism evidence="2 3">
    <name type="scientific">Pseudidiomarina woesei</name>
    <dbReference type="NCBI Taxonomy" id="1381080"/>
    <lineage>
        <taxon>Bacteria</taxon>
        <taxon>Pseudomonadati</taxon>
        <taxon>Pseudomonadota</taxon>
        <taxon>Gammaproteobacteria</taxon>
        <taxon>Alteromonadales</taxon>
        <taxon>Idiomarinaceae</taxon>
        <taxon>Pseudidiomarina</taxon>
    </lineage>
</organism>
<keyword evidence="3" id="KW-1185">Reference proteome</keyword>
<dbReference type="RefSeq" id="WP_055439628.1">
    <property type="nucleotide sequence ID" value="NZ_CYHB01000007.1"/>
</dbReference>
<name>A0A0K6HAU4_9GAMM</name>
<dbReference type="OrthoDB" id="5765975at2"/>
<proteinExistence type="predicted"/>
<evidence type="ECO:0000256" key="1">
    <source>
        <dbReference type="SAM" id="Coils"/>
    </source>
</evidence>
<feature type="coiled-coil region" evidence="1">
    <location>
        <begin position="119"/>
        <end position="146"/>
    </location>
</feature>
<dbReference type="EMBL" id="CYHB01000007">
    <property type="protein sequence ID" value="CUA87895.1"/>
    <property type="molecule type" value="Genomic_DNA"/>
</dbReference>